<keyword evidence="1" id="KW-1003">Cell membrane</keyword>
<feature type="transmembrane region" description="Helical" evidence="1">
    <location>
        <begin position="270"/>
        <end position="291"/>
    </location>
</feature>
<feature type="transmembrane region" description="Helical" evidence="1">
    <location>
        <begin position="239"/>
        <end position="264"/>
    </location>
</feature>
<keyword evidence="1 2" id="KW-0560">Oxidoreductase</keyword>
<dbReference type="Proteomes" id="UP000474296">
    <property type="component" value="Unassembled WGS sequence"/>
</dbReference>
<dbReference type="GO" id="GO:0010436">
    <property type="term" value="F:carotenoid dioxygenase activity"/>
    <property type="evidence" value="ECO:0007669"/>
    <property type="project" value="UniProtKB-UniRule"/>
</dbReference>
<accession>A0A6M0CS55</accession>
<dbReference type="GO" id="GO:0016121">
    <property type="term" value="P:carotene catabolic process"/>
    <property type="evidence" value="ECO:0007669"/>
    <property type="project" value="UniProtKB-UniRule"/>
</dbReference>
<name>A0A6M0CS55_9FLAO</name>
<keyword evidence="1" id="KW-0408">Iron</keyword>
<dbReference type="GO" id="GO:0005506">
    <property type="term" value="F:iron ion binding"/>
    <property type="evidence" value="ECO:0007669"/>
    <property type="project" value="UniProtKB-UniRule"/>
</dbReference>
<dbReference type="RefSeq" id="WP_204263157.1">
    <property type="nucleotide sequence ID" value="NZ_JAABOQ010000007.1"/>
</dbReference>
<keyword evidence="1" id="KW-1133">Transmembrane helix</keyword>
<dbReference type="EMBL" id="JAABOQ010000007">
    <property type="protein sequence ID" value="NER18739.1"/>
    <property type="molecule type" value="Genomic_DNA"/>
</dbReference>
<keyword evidence="1" id="KW-0479">Metal-binding</keyword>
<organism evidence="2 3">
    <name type="scientific">Spongiivirga citrea</name>
    <dbReference type="NCBI Taxonomy" id="1481457"/>
    <lineage>
        <taxon>Bacteria</taxon>
        <taxon>Pseudomonadati</taxon>
        <taxon>Bacteroidota</taxon>
        <taxon>Flavobacteriia</taxon>
        <taxon>Flavobacteriales</taxon>
        <taxon>Flavobacteriaceae</taxon>
        <taxon>Spongiivirga</taxon>
    </lineage>
</organism>
<feature type="transmembrane region" description="Helical" evidence="1">
    <location>
        <begin position="157"/>
        <end position="179"/>
    </location>
</feature>
<dbReference type="GO" id="GO:0005886">
    <property type="term" value="C:plasma membrane"/>
    <property type="evidence" value="ECO:0007669"/>
    <property type="project" value="UniProtKB-SubCell"/>
</dbReference>
<keyword evidence="1" id="KW-0472">Membrane</keyword>
<comment type="caution">
    <text evidence="2">The sequence shown here is derived from an EMBL/GenBank/DDBJ whole genome shotgun (WGS) entry which is preliminary data.</text>
</comment>
<comment type="function">
    <text evidence="1">Catalyzes the cleavage of beta-carotene at its central double bond (15,15') to yield two molecules of all-trans-retinal.</text>
</comment>
<gene>
    <name evidence="2" type="ORF">GWK10_16085</name>
</gene>
<dbReference type="HAMAP" id="MF_02093">
    <property type="entry name" value="Beta_carotene_diox"/>
    <property type="match status" value="1"/>
</dbReference>
<feature type="transmembrane region" description="Helical" evidence="1">
    <location>
        <begin position="70"/>
        <end position="97"/>
    </location>
</feature>
<comment type="similarity">
    <text evidence="1">Belongs to the Brp/Blh beta-carotene diooxygenase family.</text>
</comment>
<protein>
    <recommendedName>
        <fullName evidence="1">Probable beta-carotene 15,15'-dioxygenase</fullName>
        <ecNumber evidence="1">1.13.11.63</ecNumber>
    </recommendedName>
</protein>
<evidence type="ECO:0000313" key="3">
    <source>
        <dbReference type="Proteomes" id="UP000474296"/>
    </source>
</evidence>
<evidence type="ECO:0000256" key="1">
    <source>
        <dbReference type="HAMAP-Rule" id="MF_02093"/>
    </source>
</evidence>
<keyword evidence="1 2" id="KW-0223">Dioxygenase</keyword>
<feature type="transmembrane region" description="Helical" evidence="1">
    <location>
        <begin position="36"/>
        <end position="54"/>
    </location>
</feature>
<comment type="cofactor">
    <cofactor evidence="1">
        <name>Fe(2+)</name>
        <dbReference type="ChEBI" id="CHEBI:29033"/>
    </cofactor>
</comment>
<comment type="subcellular location">
    <subcellularLocation>
        <location evidence="1">Cell membrane</location>
        <topology evidence="1">Multi-pass membrane protein</topology>
    </subcellularLocation>
</comment>
<feature type="transmembrane region" description="Helical" evidence="1">
    <location>
        <begin position="191"/>
        <end position="218"/>
    </location>
</feature>
<dbReference type="NCBIfam" id="TIGR03753">
    <property type="entry name" value="blh_monoox"/>
    <property type="match status" value="1"/>
</dbReference>
<feature type="transmembrane region" description="Helical" evidence="1">
    <location>
        <begin position="117"/>
        <end position="136"/>
    </location>
</feature>
<proteinExistence type="inferred from homology"/>
<evidence type="ECO:0000313" key="2">
    <source>
        <dbReference type="EMBL" id="NER18739.1"/>
    </source>
</evidence>
<dbReference type="AlphaFoldDB" id="A0A6M0CS55"/>
<dbReference type="Pfam" id="PF15461">
    <property type="entry name" value="BCD"/>
    <property type="match status" value="1"/>
</dbReference>
<sequence length="300" mass="34856">MVLNFEKMMNLTLVSTFFCLWFTVNFEEQIEQTVAFVLILSFGILHGANDFKLLKKSFEKSPSKSPRSILLIYILIVVVGAILFYHFPAIALIIFILFSAYHFGEQHWEHQFKTKTAIRHIVYIFYGLVVLGMLFITNQNEVLNIVVNITGYKTPTLYIGLLFTVSSMLFVLSIGYAIYTSSTNTNTIKELFYLAVFFVVFKLASLIWAFCIYFILWHSIPSLFEQVKYLYGDFNRKTVLLYLKSSFIYWLISIIGLLLIYYFLKDSQLLFLSVFFAFLAAITFPHVIVMFKLHDKNEGG</sequence>
<comment type="caution">
    <text evidence="1">Lacks conserved residue(s) required for the propagation of feature annotation.</text>
</comment>
<comment type="catalytic activity">
    <reaction evidence="1">
        <text>all-trans-beta-carotene + O2 = 2 all-trans-retinal</text>
        <dbReference type="Rhea" id="RHEA:32887"/>
        <dbReference type="ChEBI" id="CHEBI:15379"/>
        <dbReference type="ChEBI" id="CHEBI:17579"/>
        <dbReference type="ChEBI" id="CHEBI:17898"/>
        <dbReference type="EC" id="1.13.11.63"/>
    </reaction>
</comment>
<dbReference type="GO" id="GO:0003834">
    <property type="term" value="F:beta-carotene 15,15'-dioxygenase activity"/>
    <property type="evidence" value="ECO:0007669"/>
    <property type="project" value="UniProtKB-EC"/>
</dbReference>
<dbReference type="InterPro" id="IPR022270">
    <property type="entry name" value="Blh_diox"/>
</dbReference>
<keyword evidence="1" id="KW-0812">Transmembrane</keyword>
<reference evidence="2 3" key="1">
    <citation type="submission" date="2020-01" db="EMBL/GenBank/DDBJ databases">
        <title>Spongiivirga citrea KCTC 32990T.</title>
        <authorList>
            <person name="Wang G."/>
        </authorList>
    </citation>
    <scope>NUCLEOTIDE SEQUENCE [LARGE SCALE GENOMIC DNA]</scope>
    <source>
        <strain evidence="2 3">KCTC 32990</strain>
    </source>
</reference>
<keyword evidence="3" id="KW-1185">Reference proteome</keyword>
<dbReference type="EC" id="1.13.11.63" evidence="1"/>